<organism evidence="1 2">
    <name type="scientific">Pseudoalteromonas aurantia 208</name>
    <dbReference type="NCBI Taxonomy" id="1314867"/>
    <lineage>
        <taxon>Bacteria</taxon>
        <taxon>Pseudomonadati</taxon>
        <taxon>Pseudomonadota</taxon>
        <taxon>Gammaproteobacteria</taxon>
        <taxon>Alteromonadales</taxon>
        <taxon>Pseudoalteromonadaceae</taxon>
        <taxon>Pseudoalteromonas</taxon>
    </lineage>
</organism>
<evidence type="ECO:0000313" key="2">
    <source>
        <dbReference type="Proteomes" id="UP000615755"/>
    </source>
</evidence>
<evidence type="ECO:0000313" key="1">
    <source>
        <dbReference type="EMBL" id="MBE0370292.1"/>
    </source>
</evidence>
<evidence type="ECO:0008006" key="3">
    <source>
        <dbReference type="Google" id="ProtNLM"/>
    </source>
</evidence>
<keyword evidence="2" id="KW-1185">Reference proteome</keyword>
<gene>
    <name evidence="1" type="ORF">PAUR_b0290</name>
</gene>
<reference evidence="1 2" key="1">
    <citation type="submission" date="2015-03" db="EMBL/GenBank/DDBJ databases">
        <title>Genome sequence of Pseudoalteromonas aurantia.</title>
        <authorList>
            <person name="Xie B.-B."/>
            <person name="Rong J.-C."/>
            <person name="Qin Q.-L."/>
            <person name="Zhang Y.-Z."/>
        </authorList>
    </citation>
    <scope>NUCLEOTIDE SEQUENCE [LARGE SCALE GENOMIC DNA]</scope>
    <source>
        <strain evidence="1 2">208</strain>
    </source>
</reference>
<dbReference type="Proteomes" id="UP000615755">
    <property type="component" value="Unassembled WGS sequence"/>
</dbReference>
<dbReference type="EMBL" id="AQGV01000015">
    <property type="protein sequence ID" value="MBE0370292.1"/>
    <property type="molecule type" value="Genomic_DNA"/>
</dbReference>
<accession>A0ABR9EHS9</accession>
<sequence>MKNSTCRQLNCNAKLKVTSGGFRYFSVHLDVFSLKWMASLFVVEFAFIL</sequence>
<protein>
    <recommendedName>
        <fullName evidence="3">Orphan protein</fullName>
    </recommendedName>
</protein>
<name>A0ABR9EHS9_9GAMM</name>
<proteinExistence type="predicted"/>
<comment type="caution">
    <text evidence="1">The sequence shown here is derived from an EMBL/GenBank/DDBJ whole genome shotgun (WGS) entry which is preliminary data.</text>
</comment>